<evidence type="ECO:0000313" key="2">
    <source>
        <dbReference type="Proteomes" id="UP000193944"/>
    </source>
</evidence>
<name>A0A1Y1X0E4_9FUNG</name>
<organism evidence="1 2">
    <name type="scientific">Anaeromyces robustus</name>
    <dbReference type="NCBI Taxonomy" id="1754192"/>
    <lineage>
        <taxon>Eukaryota</taxon>
        <taxon>Fungi</taxon>
        <taxon>Fungi incertae sedis</taxon>
        <taxon>Chytridiomycota</taxon>
        <taxon>Chytridiomycota incertae sedis</taxon>
        <taxon>Neocallimastigomycetes</taxon>
        <taxon>Neocallimastigales</taxon>
        <taxon>Neocallimastigaceae</taxon>
        <taxon>Anaeromyces</taxon>
    </lineage>
</organism>
<evidence type="ECO:0000313" key="1">
    <source>
        <dbReference type="EMBL" id="ORX79213.1"/>
    </source>
</evidence>
<reference evidence="1 2" key="2">
    <citation type="submission" date="2016-08" db="EMBL/GenBank/DDBJ databases">
        <title>Pervasive Adenine N6-methylation of Active Genes in Fungi.</title>
        <authorList>
            <consortium name="DOE Joint Genome Institute"/>
            <person name="Mondo S.J."/>
            <person name="Dannebaum R.O."/>
            <person name="Kuo R.C."/>
            <person name="Labutti K."/>
            <person name="Haridas S."/>
            <person name="Kuo A."/>
            <person name="Salamov A."/>
            <person name="Ahrendt S.R."/>
            <person name="Lipzen A."/>
            <person name="Sullivan W."/>
            <person name="Andreopoulos W.B."/>
            <person name="Clum A."/>
            <person name="Lindquist E."/>
            <person name="Daum C."/>
            <person name="Ramamoorthy G.K."/>
            <person name="Gryganskyi A."/>
            <person name="Culley D."/>
            <person name="Magnuson J.K."/>
            <person name="James T.Y."/>
            <person name="O'Malley M.A."/>
            <person name="Stajich J.E."/>
            <person name="Spatafora J.W."/>
            <person name="Visel A."/>
            <person name="Grigoriev I.V."/>
        </authorList>
    </citation>
    <scope>NUCLEOTIDE SEQUENCE [LARGE SCALE GENOMIC DNA]</scope>
    <source>
        <strain evidence="1 2">S4</strain>
    </source>
</reference>
<comment type="caution">
    <text evidence="1">The sequence shown here is derived from an EMBL/GenBank/DDBJ whole genome shotgun (WGS) entry which is preliminary data.</text>
</comment>
<dbReference type="Proteomes" id="UP000193944">
    <property type="component" value="Unassembled WGS sequence"/>
</dbReference>
<dbReference type="EMBL" id="MCFG01000183">
    <property type="protein sequence ID" value="ORX79213.1"/>
    <property type="molecule type" value="Genomic_DNA"/>
</dbReference>
<keyword evidence="2" id="KW-1185">Reference proteome</keyword>
<dbReference type="AlphaFoldDB" id="A0A1Y1X0E4"/>
<gene>
    <name evidence="1" type="ORF">BCR32DRAFT_294569</name>
</gene>
<accession>A0A1Y1X0E4</accession>
<sequence length="112" mass="12578">MISPLCSSQRSEEHRSVQYFPLSANVLDRHDHALWQKIAELGKNKSIETYYDDLVSAAESVTPLDWRFAVLVEVGNLAAIKGRYRSFQKAVDCLSQITKSLNPNDALVGLKN</sequence>
<reference evidence="1 2" key="1">
    <citation type="submission" date="2016-08" db="EMBL/GenBank/DDBJ databases">
        <title>A Parts List for Fungal Cellulosomes Revealed by Comparative Genomics.</title>
        <authorList>
            <consortium name="DOE Joint Genome Institute"/>
            <person name="Haitjema C.H."/>
            <person name="Gilmore S.P."/>
            <person name="Henske J.K."/>
            <person name="Solomon K.V."/>
            <person name="De Groot R."/>
            <person name="Kuo A."/>
            <person name="Mondo S.J."/>
            <person name="Salamov A.A."/>
            <person name="Labutti K."/>
            <person name="Zhao Z."/>
            <person name="Chiniquy J."/>
            <person name="Barry K."/>
            <person name="Brewer H.M."/>
            <person name="Purvine S.O."/>
            <person name="Wright A.T."/>
            <person name="Boxma B."/>
            <person name="Van Alen T."/>
            <person name="Hackstein J.H."/>
            <person name="Baker S.E."/>
            <person name="Grigoriev I.V."/>
            <person name="O'Malley M.A."/>
        </authorList>
    </citation>
    <scope>NUCLEOTIDE SEQUENCE [LARGE SCALE GENOMIC DNA]</scope>
    <source>
        <strain evidence="1 2">S4</strain>
    </source>
</reference>
<protein>
    <submittedName>
        <fullName evidence="1">Uncharacterized protein</fullName>
    </submittedName>
</protein>
<proteinExistence type="predicted"/>